<protein>
    <submittedName>
        <fullName evidence="7">Zinc finger protein 185 isoform A</fullName>
    </submittedName>
</protein>
<dbReference type="Proteomes" id="UP000050525">
    <property type="component" value="Unassembled WGS sequence"/>
</dbReference>
<evidence type="ECO:0000256" key="4">
    <source>
        <dbReference type="PROSITE-ProRule" id="PRU00125"/>
    </source>
</evidence>
<dbReference type="AlphaFoldDB" id="A0A151P7I8"/>
<feature type="compositionally biased region" description="Polar residues" evidence="5">
    <location>
        <begin position="512"/>
        <end position="533"/>
    </location>
</feature>
<evidence type="ECO:0000256" key="5">
    <source>
        <dbReference type="SAM" id="MobiDB-lite"/>
    </source>
</evidence>
<comment type="caution">
    <text evidence="7">The sequence shown here is derived from an EMBL/GenBank/DDBJ whole genome shotgun (WGS) entry which is preliminary data.</text>
</comment>
<feature type="region of interest" description="Disordered" evidence="5">
    <location>
        <begin position="492"/>
        <end position="643"/>
    </location>
</feature>
<feature type="compositionally biased region" description="Polar residues" evidence="5">
    <location>
        <begin position="214"/>
        <end position="230"/>
    </location>
</feature>
<evidence type="ECO:0000256" key="3">
    <source>
        <dbReference type="ARBA" id="ARBA00023038"/>
    </source>
</evidence>
<sequence length="896" mass="100378">MLSLGVSKDGVIPPTEEDRRKIIRQMKVRTTLKGDKSWINPPNSDSEDERKSPLKPKPQSPFANGHSDKCPGSKPPSGYLIRGVFTKTVDKTLPQMTSPSFNGAQKSTAAKSASLPRVSSRFKMTTEDYKELAAYNVKPTSADLDEEELPFSPDEHKKRTEAANNVLKRTASKERAYVLSAAKKSSGSPTQELPPLFAKRVEIEEEEMPHHKSQSLAASSRFSAGDISTNRVKKSPAESPCNEPRAKTAVSTESTDAGSKSQTTRTWSETKLRSSSSTEHRNGEDRQAPNEKSSAEIRSQYGKSSTCEESVSSAPQSMPPSEEKFTATTSLTKSDYLVKEEPDLISWDELVTKATTFSASQRSSSHYGIGAADATTELCHWYKVPVHLEDTNSNLTRSSSQSADIPPSPNDTRYKVPAHQNGTEYNIKRAVPDDEERSSTQDARYRSPRATEHEEPDRNGAELSTSERESSTITQEVRYKVPVHLDDEEFDLKSSIPAYEEGSTSKERGQEKTQATDYYTAEMSTRGFSSFRSNTEDTENLKVPATNDTQSEPLPARKHAKPDPNMANRSSPTSRESSICTSEIQHVEHNEPDLNVSRTSPDYEERLSTPAGTSHDSPRAMSHNEPNLNTAKSSSYSKENVVSTHHVMSSHMDSQKQNFIMSEPNHRISSYLERPVYNVGRSVPDYEESSPRYTRYESPPASRANDFDPAMESRHYSYPRESTETMSQRSHRVPFYADSSDYNTRRLPPNSSERPSISPATSHYSSLLAKRCESDPNIASKGILFVKEYVNSSEFSSSPRYTSGSLVDLTDRERARYSNTCYLHSGAPRRAVDRICTYCGREIRDCPKIMIEHLNICCHEYCFRCGICHKAMGDLLDKIFIHRDIVHCDKCYEKLF</sequence>
<proteinExistence type="predicted"/>
<dbReference type="CDD" id="cd08368">
    <property type="entry name" value="LIM"/>
    <property type="match status" value="1"/>
</dbReference>
<dbReference type="OrthoDB" id="8909291at2759"/>
<dbReference type="PANTHER" id="PTHR15468">
    <property type="entry name" value="ZNF185"/>
    <property type="match status" value="1"/>
</dbReference>
<reference evidence="7 8" key="1">
    <citation type="journal article" date="2012" name="Genome Biol.">
        <title>Sequencing three crocodilian genomes to illuminate the evolution of archosaurs and amniotes.</title>
        <authorList>
            <person name="St John J.A."/>
            <person name="Braun E.L."/>
            <person name="Isberg S.R."/>
            <person name="Miles L.G."/>
            <person name="Chong A.Y."/>
            <person name="Gongora J."/>
            <person name="Dalzell P."/>
            <person name="Moran C."/>
            <person name="Bed'hom B."/>
            <person name="Abzhanov A."/>
            <person name="Burgess S.C."/>
            <person name="Cooksey A.M."/>
            <person name="Castoe T.A."/>
            <person name="Crawford N.G."/>
            <person name="Densmore L.D."/>
            <person name="Drew J.C."/>
            <person name="Edwards S.V."/>
            <person name="Faircloth B.C."/>
            <person name="Fujita M.K."/>
            <person name="Greenwold M.J."/>
            <person name="Hoffmann F.G."/>
            <person name="Howard J.M."/>
            <person name="Iguchi T."/>
            <person name="Janes D.E."/>
            <person name="Khan S.Y."/>
            <person name="Kohno S."/>
            <person name="de Koning A.J."/>
            <person name="Lance S.L."/>
            <person name="McCarthy F.M."/>
            <person name="McCormack J.E."/>
            <person name="Merchant M.E."/>
            <person name="Peterson D.G."/>
            <person name="Pollock D.D."/>
            <person name="Pourmand N."/>
            <person name="Raney B.J."/>
            <person name="Roessler K.A."/>
            <person name="Sanford J.R."/>
            <person name="Sawyer R.H."/>
            <person name="Schmidt C.J."/>
            <person name="Triplett E.W."/>
            <person name="Tuberville T.D."/>
            <person name="Venegas-Anaya M."/>
            <person name="Howard J.T."/>
            <person name="Jarvis E.D."/>
            <person name="Guillette L.J.Jr."/>
            <person name="Glenn T.C."/>
            <person name="Green R.E."/>
            <person name="Ray D.A."/>
        </authorList>
    </citation>
    <scope>NUCLEOTIDE SEQUENCE [LARGE SCALE GENOMIC DNA]</scope>
    <source>
        <strain evidence="7">KSC_2009_1</strain>
    </source>
</reference>
<dbReference type="EMBL" id="AKHW03000635">
    <property type="protein sequence ID" value="KYO45061.1"/>
    <property type="molecule type" value="Genomic_DNA"/>
</dbReference>
<evidence type="ECO:0000256" key="2">
    <source>
        <dbReference type="ARBA" id="ARBA00022833"/>
    </source>
</evidence>
<feature type="region of interest" description="Disordered" evidence="5">
    <location>
        <begin position="682"/>
        <end position="760"/>
    </location>
</feature>
<feature type="region of interest" description="Disordered" evidence="5">
    <location>
        <begin position="144"/>
        <end position="327"/>
    </location>
</feature>
<feature type="domain" description="LIM zinc-binding" evidence="6">
    <location>
        <begin position="834"/>
        <end position="896"/>
    </location>
</feature>
<keyword evidence="8" id="KW-1185">Reference proteome</keyword>
<keyword evidence="3 4" id="KW-0440">LIM domain</keyword>
<accession>A0A151P7I8</accession>
<evidence type="ECO:0000259" key="6">
    <source>
        <dbReference type="PROSITE" id="PS50023"/>
    </source>
</evidence>
<evidence type="ECO:0000256" key="1">
    <source>
        <dbReference type="ARBA" id="ARBA00022723"/>
    </source>
</evidence>
<gene>
    <name evidence="7" type="primary">ZNF185-1</name>
    <name evidence="7" type="ORF">Y1Q_0007367</name>
</gene>
<feature type="compositionally biased region" description="Polar residues" evidence="5">
    <location>
        <begin position="749"/>
        <end position="760"/>
    </location>
</feature>
<feature type="region of interest" description="Disordered" evidence="5">
    <location>
        <begin position="1"/>
        <end position="79"/>
    </location>
</feature>
<dbReference type="PANTHER" id="PTHR15468:SF2">
    <property type="entry name" value="ZINC FINGER PROTEIN 185"/>
    <property type="match status" value="1"/>
</dbReference>
<feature type="compositionally biased region" description="Polar residues" evidence="5">
    <location>
        <begin position="249"/>
        <end position="267"/>
    </location>
</feature>
<feature type="region of interest" description="Disordered" evidence="5">
    <location>
        <begin position="91"/>
        <end position="117"/>
    </location>
</feature>
<dbReference type="InterPro" id="IPR001781">
    <property type="entry name" value="Znf_LIM"/>
</dbReference>
<feature type="compositionally biased region" description="Polar residues" evidence="5">
    <location>
        <begin position="392"/>
        <end position="403"/>
    </location>
</feature>
<dbReference type="InterPro" id="IPR052621">
    <property type="entry name" value="Cell_Prolif/Cornif_Regul"/>
</dbReference>
<dbReference type="GO" id="GO:0046872">
    <property type="term" value="F:metal ion binding"/>
    <property type="evidence" value="ECO:0007669"/>
    <property type="project" value="UniProtKB-KW"/>
</dbReference>
<keyword evidence="2 4" id="KW-0862">Zinc</keyword>
<feature type="compositionally biased region" description="Basic and acidic residues" evidence="5">
    <location>
        <begin position="426"/>
        <end position="470"/>
    </location>
</feature>
<evidence type="ECO:0000313" key="8">
    <source>
        <dbReference type="Proteomes" id="UP000050525"/>
    </source>
</evidence>
<evidence type="ECO:0000313" key="7">
    <source>
        <dbReference type="EMBL" id="KYO45061.1"/>
    </source>
</evidence>
<feature type="region of interest" description="Disordered" evidence="5">
    <location>
        <begin position="392"/>
        <end position="480"/>
    </location>
</feature>
<feature type="compositionally biased region" description="Polar residues" evidence="5">
    <location>
        <begin position="567"/>
        <end position="584"/>
    </location>
</feature>
<dbReference type="SMART" id="SM00132">
    <property type="entry name" value="LIM"/>
    <property type="match status" value="1"/>
</dbReference>
<organism evidence="7 8">
    <name type="scientific">Alligator mississippiensis</name>
    <name type="common">American alligator</name>
    <dbReference type="NCBI Taxonomy" id="8496"/>
    <lineage>
        <taxon>Eukaryota</taxon>
        <taxon>Metazoa</taxon>
        <taxon>Chordata</taxon>
        <taxon>Craniata</taxon>
        <taxon>Vertebrata</taxon>
        <taxon>Euteleostomi</taxon>
        <taxon>Archelosauria</taxon>
        <taxon>Archosauria</taxon>
        <taxon>Crocodylia</taxon>
        <taxon>Alligatoridae</taxon>
        <taxon>Alligatorinae</taxon>
        <taxon>Alligator</taxon>
    </lineage>
</organism>
<dbReference type="PROSITE" id="PS00478">
    <property type="entry name" value="LIM_DOMAIN_1"/>
    <property type="match status" value="1"/>
</dbReference>
<feature type="compositionally biased region" description="Polar residues" evidence="5">
    <location>
        <begin position="94"/>
        <end position="111"/>
    </location>
</feature>
<dbReference type="Gene3D" id="2.10.110.10">
    <property type="entry name" value="Cysteine Rich Protein"/>
    <property type="match status" value="1"/>
</dbReference>
<dbReference type="PROSITE" id="PS50023">
    <property type="entry name" value="LIM_DOMAIN_2"/>
    <property type="match status" value="1"/>
</dbReference>
<feature type="compositionally biased region" description="Basic and acidic residues" evidence="5">
    <location>
        <begin position="268"/>
        <end position="295"/>
    </location>
</feature>
<dbReference type="STRING" id="8496.A0A151P7I8"/>
<name>A0A151P7I8_ALLMI</name>
<feature type="compositionally biased region" description="Polar residues" evidence="5">
    <location>
        <begin position="301"/>
        <end position="316"/>
    </location>
</feature>
<keyword evidence="1 4" id="KW-0479">Metal-binding</keyword>
<feature type="compositionally biased region" description="Polar residues" evidence="5">
    <location>
        <begin position="624"/>
        <end position="643"/>
    </location>
</feature>